<keyword evidence="2" id="KW-0040">ANK repeat</keyword>
<evidence type="ECO:0000256" key="2">
    <source>
        <dbReference type="ARBA" id="ARBA00023043"/>
    </source>
</evidence>
<dbReference type="InterPro" id="IPR036770">
    <property type="entry name" value="Ankyrin_rpt-contain_sf"/>
</dbReference>
<dbReference type="SMART" id="SM00248">
    <property type="entry name" value="ANK"/>
    <property type="match status" value="5"/>
</dbReference>
<name>A0A1V0S8X2_9VIRU</name>
<protein>
    <submittedName>
        <fullName evidence="3">Ankyrin repeat protein</fullName>
    </submittedName>
</protein>
<dbReference type="EMBL" id="KY684083">
    <property type="protein sequence ID" value="ARF08088.1"/>
    <property type="molecule type" value="Genomic_DNA"/>
</dbReference>
<dbReference type="SUPFAM" id="SSF48403">
    <property type="entry name" value="Ankyrin repeat"/>
    <property type="match status" value="1"/>
</dbReference>
<dbReference type="Gene3D" id="1.25.40.20">
    <property type="entry name" value="Ankyrin repeat-containing domain"/>
    <property type="match status" value="1"/>
</dbReference>
<sequence length="249" mass="28747">MMSLSLRLQKACEEGDLETLKEILKSGEYEISGEEKFIDSALCRGHYEIANYLTERCGKIGYRIVKHIRKCIMENKIDSIKKLMLCGFRIREECLDHLSIASYNEYNEIVRLLLENGAKINHRPYIPSFRTYLEIACDRQNYELVILLLSYGAKIGNRALECAISRGNINIIDCLINAGDSANFYDSNFIPSTITKQLFEKHCFDALGKILDNIEDINIKKTIKKIKTKRDNFFVNLRKINNMTIITLD</sequence>
<gene>
    <name evidence="3" type="ORF">Catovirus_1_138</name>
</gene>
<dbReference type="PANTHER" id="PTHR24123:SF33">
    <property type="entry name" value="PROTEIN HOS4"/>
    <property type="match status" value="1"/>
</dbReference>
<evidence type="ECO:0000313" key="3">
    <source>
        <dbReference type="EMBL" id="ARF08088.1"/>
    </source>
</evidence>
<proteinExistence type="predicted"/>
<dbReference type="Pfam" id="PF12796">
    <property type="entry name" value="Ank_2"/>
    <property type="match status" value="1"/>
</dbReference>
<organism evidence="3">
    <name type="scientific">Catovirus CTV1</name>
    <dbReference type="NCBI Taxonomy" id="1977631"/>
    <lineage>
        <taxon>Viruses</taxon>
        <taxon>Varidnaviria</taxon>
        <taxon>Bamfordvirae</taxon>
        <taxon>Nucleocytoviricota</taxon>
        <taxon>Megaviricetes</taxon>
        <taxon>Imitervirales</taxon>
        <taxon>Mimiviridae</taxon>
        <taxon>Klosneuvirinae</taxon>
        <taxon>Catovirus</taxon>
    </lineage>
</organism>
<dbReference type="InterPro" id="IPR051165">
    <property type="entry name" value="Multifunctional_ANK_Repeat"/>
</dbReference>
<reference evidence="3" key="1">
    <citation type="journal article" date="2017" name="Science">
        <title>Giant viruses with an expanded complement of translation system components.</title>
        <authorList>
            <person name="Schulz F."/>
            <person name="Yutin N."/>
            <person name="Ivanova N.N."/>
            <person name="Ortega D.R."/>
            <person name="Lee T.K."/>
            <person name="Vierheilig J."/>
            <person name="Daims H."/>
            <person name="Horn M."/>
            <person name="Wagner M."/>
            <person name="Jensen G.J."/>
            <person name="Kyrpides N.C."/>
            <person name="Koonin E.V."/>
            <person name="Woyke T."/>
        </authorList>
    </citation>
    <scope>NUCLEOTIDE SEQUENCE</scope>
    <source>
        <strain evidence="3">CTV1</strain>
    </source>
</reference>
<dbReference type="PANTHER" id="PTHR24123">
    <property type="entry name" value="ANKYRIN REPEAT-CONTAINING"/>
    <property type="match status" value="1"/>
</dbReference>
<evidence type="ECO:0000256" key="1">
    <source>
        <dbReference type="ARBA" id="ARBA00022737"/>
    </source>
</evidence>
<dbReference type="InterPro" id="IPR002110">
    <property type="entry name" value="Ankyrin_rpt"/>
</dbReference>
<keyword evidence="1" id="KW-0677">Repeat</keyword>
<accession>A0A1V0S8X2</accession>